<reference evidence="3 4" key="2">
    <citation type="submission" date="2018-11" db="EMBL/GenBank/DDBJ databases">
        <authorList>
            <consortium name="Pathogen Informatics"/>
        </authorList>
    </citation>
    <scope>NUCLEOTIDE SEQUENCE [LARGE SCALE GENOMIC DNA]</scope>
</reference>
<dbReference type="WBParaSite" id="TCLT_0000577301-mRNA-1">
    <property type="protein sequence ID" value="TCLT_0000577301-mRNA-1"/>
    <property type="gene ID" value="TCLT_0000577301"/>
</dbReference>
<keyword evidence="2" id="KW-1133">Transmembrane helix</keyword>
<proteinExistence type="predicted"/>
<reference evidence="5" key="1">
    <citation type="submission" date="2017-02" db="UniProtKB">
        <authorList>
            <consortium name="WormBaseParasite"/>
        </authorList>
    </citation>
    <scope>IDENTIFICATION</scope>
</reference>
<evidence type="ECO:0000313" key="3">
    <source>
        <dbReference type="EMBL" id="VDN03046.1"/>
    </source>
</evidence>
<sequence length="327" mass="37659">MSSLTNSSLSAWSALTLRHPSSSDDQNDQRKLLWKRVLQAILFIACGTSVILIIILFILLITSFSDSHGLPMKLETNIMVTHVMRPLFVYMEGMNQMKIFGKYIRIRYIDGPPFAKETQINIRATGGNASLESARNILLGMKLMDYENYIEQSNIDYYETNPIYNCSSKESPKATRIDSDHGWSKLVPKVTMVALMANFWKLNSVLAVSRSKSGPGASFIFELWRIDRRYMVKILYALNYNAAPVIATAYVDGCNGQFIFCFLKDLLPKWKKLYYTENEEKRKCKTYLARKMLKNENYNQKAASPDATTMKRRKSKRRINHTEAYLK</sequence>
<feature type="compositionally biased region" description="Basic residues" evidence="1">
    <location>
        <begin position="310"/>
        <end position="319"/>
    </location>
</feature>
<keyword evidence="2" id="KW-0812">Transmembrane</keyword>
<evidence type="ECO:0000313" key="4">
    <source>
        <dbReference type="Proteomes" id="UP000276776"/>
    </source>
</evidence>
<evidence type="ECO:0000313" key="5">
    <source>
        <dbReference type="WBParaSite" id="TCLT_0000577301-mRNA-1"/>
    </source>
</evidence>
<gene>
    <name evidence="3" type="ORF">TCLT_LOCUS5762</name>
</gene>
<evidence type="ECO:0000256" key="2">
    <source>
        <dbReference type="SAM" id="Phobius"/>
    </source>
</evidence>
<organism evidence="5">
    <name type="scientific">Thelazia callipaeda</name>
    <name type="common">Oriental eyeworm</name>
    <name type="synonym">Parasitic nematode</name>
    <dbReference type="NCBI Taxonomy" id="103827"/>
    <lineage>
        <taxon>Eukaryota</taxon>
        <taxon>Metazoa</taxon>
        <taxon>Ecdysozoa</taxon>
        <taxon>Nematoda</taxon>
        <taxon>Chromadorea</taxon>
        <taxon>Rhabditida</taxon>
        <taxon>Spirurina</taxon>
        <taxon>Spiruromorpha</taxon>
        <taxon>Thelazioidea</taxon>
        <taxon>Thelaziidae</taxon>
        <taxon>Thelazia</taxon>
    </lineage>
</organism>
<dbReference type="Proteomes" id="UP000276776">
    <property type="component" value="Unassembled WGS sequence"/>
</dbReference>
<accession>A0A0N5CZ70</accession>
<name>A0A0N5CZ70_THECL</name>
<dbReference type="GO" id="GO:0016791">
    <property type="term" value="F:phosphatase activity"/>
    <property type="evidence" value="ECO:0007669"/>
    <property type="project" value="UniProtKB-ARBA"/>
</dbReference>
<keyword evidence="4" id="KW-1185">Reference proteome</keyword>
<dbReference type="Gene3D" id="3.40.50.1240">
    <property type="entry name" value="Phosphoglycerate mutase-like"/>
    <property type="match status" value="1"/>
</dbReference>
<protein>
    <submittedName>
        <fullName evidence="5">Membralin</fullName>
    </submittedName>
</protein>
<dbReference type="EMBL" id="UYYF01004362">
    <property type="protein sequence ID" value="VDN03046.1"/>
    <property type="molecule type" value="Genomic_DNA"/>
</dbReference>
<dbReference type="InterPro" id="IPR029033">
    <property type="entry name" value="His_PPase_superfam"/>
</dbReference>
<keyword evidence="2" id="KW-0472">Membrane</keyword>
<feature type="transmembrane region" description="Helical" evidence="2">
    <location>
        <begin position="40"/>
        <end position="64"/>
    </location>
</feature>
<dbReference type="SUPFAM" id="SSF53254">
    <property type="entry name" value="Phosphoglycerate mutase-like"/>
    <property type="match status" value="1"/>
</dbReference>
<dbReference type="AlphaFoldDB" id="A0A0N5CZ70"/>
<feature type="region of interest" description="Disordered" evidence="1">
    <location>
        <begin position="301"/>
        <end position="327"/>
    </location>
</feature>
<evidence type="ECO:0000256" key="1">
    <source>
        <dbReference type="SAM" id="MobiDB-lite"/>
    </source>
</evidence>